<evidence type="ECO:0000313" key="2">
    <source>
        <dbReference type="Proteomes" id="UP000001312"/>
    </source>
</evidence>
<proteinExistence type="predicted"/>
<reference evidence="2" key="1">
    <citation type="journal article" date="2011" name="PLoS Genet.">
        <title>Genomic analysis of the necrotrophic fungal pathogens Sclerotinia sclerotiorum and Botrytis cinerea.</title>
        <authorList>
            <person name="Amselem J."/>
            <person name="Cuomo C.A."/>
            <person name="van Kan J.A."/>
            <person name="Viaud M."/>
            <person name="Benito E.P."/>
            <person name="Couloux A."/>
            <person name="Coutinho P.M."/>
            <person name="de Vries R.P."/>
            <person name="Dyer P.S."/>
            <person name="Fillinger S."/>
            <person name="Fournier E."/>
            <person name="Gout L."/>
            <person name="Hahn M."/>
            <person name="Kohn L."/>
            <person name="Lapalu N."/>
            <person name="Plummer K.M."/>
            <person name="Pradier J.M."/>
            <person name="Quevillon E."/>
            <person name="Sharon A."/>
            <person name="Simon A."/>
            <person name="ten Have A."/>
            <person name="Tudzynski B."/>
            <person name="Tudzynski P."/>
            <person name="Wincker P."/>
            <person name="Andrew M."/>
            <person name="Anthouard V."/>
            <person name="Beever R.E."/>
            <person name="Beffa R."/>
            <person name="Benoit I."/>
            <person name="Bouzid O."/>
            <person name="Brault B."/>
            <person name="Chen Z."/>
            <person name="Choquer M."/>
            <person name="Collemare J."/>
            <person name="Cotton P."/>
            <person name="Danchin E.G."/>
            <person name="Da Silva C."/>
            <person name="Gautier A."/>
            <person name="Giraud C."/>
            <person name="Giraud T."/>
            <person name="Gonzalez C."/>
            <person name="Grossetete S."/>
            <person name="Guldener U."/>
            <person name="Henrissat B."/>
            <person name="Howlett B.J."/>
            <person name="Kodira C."/>
            <person name="Kretschmer M."/>
            <person name="Lappartient A."/>
            <person name="Leroch M."/>
            <person name="Levis C."/>
            <person name="Mauceli E."/>
            <person name="Neuveglise C."/>
            <person name="Oeser B."/>
            <person name="Pearson M."/>
            <person name="Poulain J."/>
            <person name="Poussereau N."/>
            <person name="Quesneville H."/>
            <person name="Rascle C."/>
            <person name="Schumacher J."/>
            <person name="Segurens B."/>
            <person name="Sexton A."/>
            <person name="Silva E."/>
            <person name="Sirven C."/>
            <person name="Soanes D.M."/>
            <person name="Talbot N.J."/>
            <person name="Templeton M."/>
            <person name="Yandava C."/>
            <person name="Yarden O."/>
            <person name="Zeng Q."/>
            <person name="Rollins J.A."/>
            <person name="Lebrun M.H."/>
            <person name="Dickman M."/>
        </authorList>
    </citation>
    <scope>NUCLEOTIDE SEQUENCE [LARGE SCALE GENOMIC DNA]</scope>
    <source>
        <strain evidence="2">ATCC 18683 / 1980 / Ss-1</strain>
    </source>
</reference>
<dbReference type="InParanoid" id="A7ELC4"/>
<dbReference type="RefSeq" id="XP_001593199.1">
    <property type="nucleotide sequence ID" value="XM_001593149.1"/>
</dbReference>
<accession>A7ELC4</accession>
<dbReference type="GeneID" id="5489113"/>
<name>A7ELC4_SCLS1</name>
<organism evidence="1 2">
    <name type="scientific">Sclerotinia sclerotiorum (strain ATCC 18683 / 1980 / Ss-1)</name>
    <name type="common">White mold</name>
    <name type="synonym">Whetzelinia sclerotiorum</name>
    <dbReference type="NCBI Taxonomy" id="665079"/>
    <lineage>
        <taxon>Eukaryota</taxon>
        <taxon>Fungi</taxon>
        <taxon>Dikarya</taxon>
        <taxon>Ascomycota</taxon>
        <taxon>Pezizomycotina</taxon>
        <taxon>Leotiomycetes</taxon>
        <taxon>Helotiales</taxon>
        <taxon>Sclerotiniaceae</taxon>
        <taxon>Sclerotinia</taxon>
    </lineage>
</organism>
<dbReference type="Proteomes" id="UP000001312">
    <property type="component" value="Unassembled WGS sequence"/>
</dbReference>
<gene>
    <name evidence="1" type="ORF">SS1G_06121</name>
</gene>
<dbReference type="EMBL" id="CH476627">
    <property type="protein sequence ID" value="EDO03640.1"/>
    <property type="molecule type" value="Genomic_DNA"/>
</dbReference>
<dbReference type="HOGENOM" id="CLU_2198578_0_0_1"/>
<dbReference type="AlphaFoldDB" id="A7ELC4"/>
<dbReference type="KEGG" id="ssl:SS1G_06121"/>
<evidence type="ECO:0000313" key="1">
    <source>
        <dbReference type="EMBL" id="EDO03640.1"/>
    </source>
</evidence>
<sequence length="108" mass="12394">MGTMYLWIGVSGTTLSGRTLRSPLPNLLDFSQYHFVNQLPKFRGLFSLLTLCLLDSIPTRYLYPTAFIYSFSPCRVTNDERSKFVPELIKLAISKVSRCLFPPLYLHV</sequence>
<protein>
    <submittedName>
        <fullName evidence="1">Uncharacterized protein</fullName>
    </submittedName>
</protein>
<keyword evidence="2" id="KW-1185">Reference proteome</keyword>